<dbReference type="InterPro" id="IPR038595">
    <property type="entry name" value="LOR_sf"/>
</dbReference>
<evidence type="ECO:0000313" key="2">
    <source>
        <dbReference type="EMBL" id="TDO32353.1"/>
    </source>
</evidence>
<dbReference type="PANTHER" id="PTHR31087">
    <property type="match status" value="1"/>
</dbReference>
<comment type="similarity">
    <text evidence="1">Belongs to the LOR family.</text>
</comment>
<evidence type="ECO:0000256" key="1">
    <source>
        <dbReference type="ARBA" id="ARBA00005437"/>
    </source>
</evidence>
<keyword evidence="3" id="KW-1185">Reference proteome</keyword>
<dbReference type="EMBL" id="SNWR01000002">
    <property type="protein sequence ID" value="TDO32353.1"/>
    <property type="molecule type" value="Genomic_DNA"/>
</dbReference>
<dbReference type="Pfam" id="PF04525">
    <property type="entry name" value="LOR"/>
    <property type="match status" value="1"/>
</dbReference>
<dbReference type="InterPro" id="IPR007612">
    <property type="entry name" value="LOR"/>
</dbReference>
<accession>A0A4R6J9M5</accession>
<dbReference type="SUPFAM" id="SSF54518">
    <property type="entry name" value="Tubby C-terminal domain-like"/>
    <property type="match status" value="1"/>
</dbReference>
<dbReference type="AlphaFoldDB" id="A0A4R6J9M5"/>
<evidence type="ECO:0000313" key="3">
    <source>
        <dbReference type="Proteomes" id="UP000294901"/>
    </source>
</evidence>
<name>A0A4R6J9M5_9ACTN</name>
<organism evidence="2 3">
    <name type="scientific">Paractinoplanes brasiliensis</name>
    <dbReference type="NCBI Taxonomy" id="52695"/>
    <lineage>
        <taxon>Bacteria</taxon>
        <taxon>Bacillati</taxon>
        <taxon>Actinomycetota</taxon>
        <taxon>Actinomycetes</taxon>
        <taxon>Micromonosporales</taxon>
        <taxon>Micromonosporaceae</taxon>
        <taxon>Paractinoplanes</taxon>
    </lineage>
</organism>
<comment type="caution">
    <text evidence="2">The sequence shown here is derived from an EMBL/GenBank/DDBJ whole genome shotgun (WGS) entry which is preliminary data.</text>
</comment>
<sequence>MRHHDGLRLDGGMFVIRERFFSVGDDFDVLDEHGNKVFHVDGKVLSVRDKVVIEDPSGQEVATLHRHLVSLRPTYEIRIGGEKAAEVRKKLFTPFREKFTIDVPGPDDLEMKGDLLDHEYVIERGGEQVAAVSKRWLTIRDTYAVRITGGVEPLLIIGAVLALDLALEREKDKGKDDD</sequence>
<gene>
    <name evidence="2" type="ORF">C8E87_7810</name>
</gene>
<protein>
    <submittedName>
        <fullName evidence="2">Uncharacterized protein YxjI</fullName>
    </submittedName>
</protein>
<dbReference type="Proteomes" id="UP000294901">
    <property type="component" value="Unassembled WGS sequence"/>
</dbReference>
<dbReference type="PANTHER" id="PTHR31087:SF161">
    <property type="entry name" value="TUBBY C 2 FAMILY PROTEIN"/>
    <property type="match status" value="1"/>
</dbReference>
<reference evidence="2 3" key="1">
    <citation type="submission" date="2019-03" db="EMBL/GenBank/DDBJ databases">
        <title>Sequencing the genomes of 1000 actinobacteria strains.</title>
        <authorList>
            <person name="Klenk H.-P."/>
        </authorList>
    </citation>
    <scope>NUCLEOTIDE SEQUENCE [LARGE SCALE GENOMIC DNA]</scope>
    <source>
        <strain evidence="2 3">DSM 43805</strain>
    </source>
</reference>
<proteinExistence type="inferred from homology"/>
<dbReference type="InterPro" id="IPR025659">
    <property type="entry name" value="Tubby-like_C"/>
</dbReference>
<dbReference type="Gene3D" id="2.40.160.200">
    <property type="entry name" value="LURP1-related"/>
    <property type="match status" value="1"/>
</dbReference>